<accession>C2FZP2</accession>
<evidence type="ECO:0000256" key="5">
    <source>
        <dbReference type="ARBA" id="ARBA00023237"/>
    </source>
</evidence>
<comment type="similarity">
    <text evidence="2">Belongs to the SusD family.</text>
</comment>
<dbReference type="SUPFAM" id="SSF48452">
    <property type="entry name" value="TPR-like"/>
    <property type="match status" value="1"/>
</dbReference>
<keyword evidence="5" id="KW-0998">Cell outer membrane</keyword>
<dbReference type="AlphaFoldDB" id="C2FZP2"/>
<dbReference type="Pfam" id="PF07980">
    <property type="entry name" value="SusD_RagB"/>
    <property type="match status" value="1"/>
</dbReference>
<dbReference type="HOGENOM" id="CLU_015553_1_1_10"/>
<dbReference type="Pfam" id="PF14322">
    <property type="entry name" value="SusD-like_3"/>
    <property type="match status" value="1"/>
</dbReference>
<evidence type="ECO:0000259" key="6">
    <source>
        <dbReference type="Pfam" id="PF07980"/>
    </source>
</evidence>
<evidence type="ECO:0000256" key="1">
    <source>
        <dbReference type="ARBA" id="ARBA00004442"/>
    </source>
</evidence>
<feature type="domain" description="SusD-like N-terminal" evidence="7">
    <location>
        <begin position="47"/>
        <end position="247"/>
    </location>
</feature>
<keyword evidence="3" id="KW-0732">Signal</keyword>
<evidence type="ECO:0000313" key="9">
    <source>
        <dbReference type="Proteomes" id="UP000006241"/>
    </source>
</evidence>
<gene>
    <name evidence="8" type="ORF">HMPREF0765_2798</name>
</gene>
<comment type="subcellular location">
    <subcellularLocation>
        <location evidence="1">Cell outer membrane</location>
    </subcellularLocation>
</comment>
<name>C2FZP2_SPHSI</name>
<organism evidence="8 9">
    <name type="scientific">Sphingobacterium spiritivorum ATCC 33300</name>
    <dbReference type="NCBI Taxonomy" id="525372"/>
    <lineage>
        <taxon>Bacteria</taxon>
        <taxon>Pseudomonadati</taxon>
        <taxon>Bacteroidota</taxon>
        <taxon>Sphingobacteriia</taxon>
        <taxon>Sphingobacteriales</taxon>
        <taxon>Sphingobacteriaceae</taxon>
        <taxon>Sphingobacterium</taxon>
    </lineage>
</organism>
<evidence type="ECO:0000256" key="3">
    <source>
        <dbReference type="ARBA" id="ARBA00022729"/>
    </source>
</evidence>
<dbReference type="InterPro" id="IPR011990">
    <property type="entry name" value="TPR-like_helical_dom_sf"/>
</dbReference>
<evidence type="ECO:0000259" key="7">
    <source>
        <dbReference type="Pfam" id="PF14322"/>
    </source>
</evidence>
<comment type="caution">
    <text evidence="8">The sequence shown here is derived from an EMBL/GenBank/DDBJ whole genome shotgun (WGS) entry which is preliminary data.</text>
</comment>
<reference evidence="8 9" key="1">
    <citation type="submission" date="2009-01" db="EMBL/GenBank/DDBJ databases">
        <authorList>
            <person name="Qin X."/>
            <person name="Bachman B."/>
            <person name="Battles P."/>
            <person name="Bell A."/>
            <person name="Bess C."/>
            <person name="Bickham C."/>
            <person name="Chaboub L."/>
            <person name="Chen D."/>
            <person name="Coyle M."/>
            <person name="Deiros D.R."/>
            <person name="Dinh H."/>
            <person name="Forbes L."/>
            <person name="Fowler G."/>
            <person name="Francisco L."/>
            <person name="Fu Q."/>
            <person name="Gubbala S."/>
            <person name="Hale W."/>
            <person name="Han Y."/>
            <person name="Hemphill L."/>
            <person name="Highlander S.K."/>
            <person name="Hirani K."/>
            <person name="Hogues M."/>
            <person name="Jackson L."/>
            <person name="Jakkamsetti A."/>
            <person name="Javaid M."/>
            <person name="Jiang H."/>
            <person name="Korchina V."/>
            <person name="Kovar C."/>
            <person name="Lara F."/>
            <person name="Lee S."/>
            <person name="Mata R."/>
            <person name="Mathew T."/>
            <person name="Moen C."/>
            <person name="Morales K."/>
            <person name="Munidasa M."/>
            <person name="Nazareth L."/>
            <person name="Ngo R."/>
            <person name="Nguyen L."/>
            <person name="Okwuonu G."/>
            <person name="Ongeri F."/>
            <person name="Patil S."/>
            <person name="Petrosino J."/>
            <person name="Pham C."/>
            <person name="Pham P."/>
            <person name="Pu L.-L."/>
            <person name="Puazo M."/>
            <person name="Raj R."/>
            <person name="Reid J."/>
            <person name="Rouhana J."/>
            <person name="Saada N."/>
            <person name="Shang Y."/>
            <person name="Simmons D."/>
            <person name="Thornton R."/>
            <person name="Warren J."/>
            <person name="Weissenberger G."/>
            <person name="Zhang J."/>
            <person name="Zhang L."/>
            <person name="Zhou C."/>
            <person name="Zhu D."/>
            <person name="Muzny D."/>
            <person name="Worley K."/>
            <person name="Gibbs R."/>
        </authorList>
    </citation>
    <scope>NUCLEOTIDE SEQUENCE [LARGE SCALE GENOMIC DNA]</scope>
    <source>
        <strain evidence="8 9">ATCC 33300</strain>
    </source>
</reference>
<feature type="domain" description="RagB/SusD" evidence="6">
    <location>
        <begin position="435"/>
        <end position="594"/>
    </location>
</feature>
<dbReference type="Gene3D" id="1.25.40.390">
    <property type="match status" value="1"/>
</dbReference>
<sequence>MLHDFKKYIHMKYLIQFFSALYQNGQRKAIQIFFYIFLFSCIGCTKFLETTPQDFVTPTNYYTTKEELNSALAGVYGPLGLYEVYGELLSIQSQGVTDEGYATYFSGIANDVAMNLQTYTHNKINAFWQHCYTGIERANLLLENADRATADPKFITTVKAEAKFMRGYYHFLLAQYFGGIPIKIEASKDPNKVNFPRATEKEVYEQVLKDMTEAEPDLADINAPELKSASSRVSKSAAQGILARVCLKMAGYPLYDKAKYADALSWAKKVQASGFHTLLTDKDSNPNIVNLRGLPLQYNATNGNPAYTNNGYAQIFLNEVTNRYDVRESIWEADYFIQGIAAGKTGYIGSQIGLQNANNDPIYGRTAPTINAQQYLYSKYAPGDLRRDWAIAPYANQGDGGAAGAPRRSFYNASTQLLNRSVGKWRREYEPLGPGFNTKPNWSTQINFPILRYADILLMICEAEFMLNGPSQTALDAINQVRRRAYGKDLNTPDPAIDLTAGTLTLSEIQDERARELCFEALRKTDLIRWGIYLQRMQELINFNNTKGIPNDGNLTNANRAALNALAGGNKFLLWPIPSGETQVNKGITQNPGY</sequence>
<evidence type="ECO:0000256" key="4">
    <source>
        <dbReference type="ARBA" id="ARBA00023136"/>
    </source>
</evidence>
<dbReference type="InterPro" id="IPR033985">
    <property type="entry name" value="SusD-like_N"/>
</dbReference>
<evidence type="ECO:0000256" key="2">
    <source>
        <dbReference type="ARBA" id="ARBA00006275"/>
    </source>
</evidence>
<keyword evidence="4" id="KW-0472">Membrane</keyword>
<proteinExistence type="inferred from homology"/>
<dbReference type="GO" id="GO:0009279">
    <property type="term" value="C:cell outer membrane"/>
    <property type="evidence" value="ECO:0007669"/>
    <property type="project" value="UniProtKB-SubCell"/>
</dbReference>
<dbReference type="InterPro" id="IPR012944">
    <property type="entry name" value="SusD_RagB_dom"/>
</dbReference>
<protein>
    <submittedName>
        <fullName evidence="8">SusD family protein</fullName>
    </submittedName>
</protein>
<evidence type="ECO:0000313" key="8">
    <source>
        <dbReference type="EMBL" id="EEI91488.1"/>
    </source>
</evidence>
<dbReference type="EMBL" id="ACHB01000069">
    <property type="protein sequence ID" value="EEI91488.1"/>
    <property type="molecule type" value="Genomic_DNA"/>
</dbReference>
<dbReference type="Proteomes" id="UP000006241">
    <property type="component" value="Unassembled WGS sequence"/>
</dbReference>